<feature type="transmembrane region" description="Helical" evidence="6">
    <location>
        <begin position="262"/>
        <end position="281"/>
    </location>
</feature>
<keyword evidence="9" id="KW-1185">Reference proteome</keyword>
<feature type="transmembrane region" description="Helical" evidence="6">
    <location>
        <begin position="204"/>
        <end position="225"/>
    </location>
</feature>
<dbReference type="PANTHER" id="PTHR43701:SF12">
    <property type="entry name" value="MEMBRANE TRANSPORTER PROTEIN YTNM-RELATED"/>
    <property type="match status" value="1"/>
</dbReference>
<comment type="caution">
    <text evidence="8">The sequence shown here is derived from an EMBL/GenBank/DDBJ whole genome shotgun (WGS) entry which is preliminary data.</text>
</comment>
<sequence length="314" mass="32620">MRALILLGLVGFAAQLVDGSLGMAYGVTSTTLLLAIGTNPAAASATVHLAEIGTTLASGVSHWRFNNIDWKVVAKIGIPGAVGAFAGATFLSGLSTEVAAPVMSTILLVLGLYVLIRFTAFGLPRGNLGKPLRKRFLTPLGLVGGFVDATGGGGWGPVGTPAILASGRLAPRKVIGSIDASEFLVAVAASIGFFVGIGSENINFSWVAVLLIGGVIAAPIAAWLVRHIPPRILGSAVGGVIVLTNVRTLLRSDWIDASSGVQTFAYITIAVIWAAAIAYSVREYRRDRDNETVEAIEEEERRRAAEQETAGTAS</sequence>
<dbReference type="InterPro" id="IPR002781">
    <property type="entry name" value="TM_pro_TauE-like"/>
</dbReference>
<keyword evidence="4 6" id="KW-1133">Transmembrane helix</keyword>
<evidence type="ECO:0000256" key="4">
    <source>
        <dbReference type="ARBA" id="ARBA00022989"/>
    </source>
</evidence>
<dbReference type="EMBL" id="BAABAQ010000007">
    <property type="protein sequence ID" value="GAA4195016.1"/>
    <property type="molecule type" value="Genomic_DNA"/>
</dbReference>
<dbReference type="Proteomes" id="UP001501251">
    <property type="component" value="Unassembled WGS sequence"/>
</dbReference>
<dbReference type="RefSeq" id="WP_344919485.1">
    <property type="nucleotide sequence ID" value="NZ_BAABAQ010000007.1"/>
</dbReference>
<comment type="similarity">
    <text evidence="2 6">Belongs to the 4-toluene sulfonate uptake permease (TSUP) (TC 2.A.102) family.</text>
</comment>
<evidence type="ECO:0000256" key="6">
    <source>
        <dbReference type="RuleBase" id="RU363041"/>
    </source>
</evidence>
<name>A0ABP8B155_9ACTN</name>
<dbReference type="InterPro" id="IPR051598">
    <property type="entry name" value="TSUP/Inactive_protease-like"/>
</dbReference>
<feature type="region of interest" description="Disordered" evidence="7">
    <location>
        <begin position="295"/>
        <end position="314"/>
    </location>
</feature>
<evidence type="ECO:0000256" key="5">
    <source>
        <dbReference type="ARBA" id="ARBA00023136"/>
    </source>
</evidence>
<reference evidence="9" key="1">
    <citation type="journal article" date="2019" name="Int. J. Syst. Evol. Microbiol.">
        <title>The Global Catalogue of Microorganisms (GCM) 10K type strain sequencing project: providing services to taxonomists for standard genome sequencing and annotation.</title>
        <authorList>
            <consortium name="The Broad Institute Genomics Platform"/>
            <consortium name="The Broad Institute Genome Sequencing Center for Infectious Disease"/>
            <person name="Wu L."/>
            <person name="Ma J."/>
        </authorList>
    </citation>
    <scope>NUCLEOTIDE SEQUENCE [LARGE SCALE GENOMIC DNA]</scope>
    <source>
        <strain evidence="9">JCM 17388</strain>
    </source>
</reference>
<accession>A0ABP8B155</accession>
<evidence type="ECO:0000256" key="1">
    <source>
        <dbReference type="ARBA" id="ARBA00004141"/>
    </source>
</evidence>
<dbReference type="PANTHER" id="PTHR43701">
    <property type="entry name" value="MEMBRANE TRANSPORTER PROTEIN MJ0441-RELATED"/>
    <property type="match status" value="1"/>
</dbReference>
<feature type="transmembrane region" description="Helical" evidence="6">
    <location>
        <begin position="98"/>
        <end position="116"/>
    </location>
</feature>
<evidence type="ECO:0000313" key="9">
    <source>
        <dbReference type="Proteomes" id="UP001501251"/>
    </source>
</evidence>
<evidence type="ECO:0000256" key="2">
    <source>
        <dbReference type="ARBA" id="ARBA00009142"/>
    </source>
</evidence>
<comment type="subcellular location">
    <subcellularLocation>
        <location evidence="6">Cell membrane</location>
        <topology evidence="6">Multi-pass membrane protein</topology>
    </subcellularLocation>
    <subcellularLocation>
        <location evidence="1">Membrane</location>
        <topology evidence="1">Multi-pass membrane protein</topology>
    </subcellularLocation>
</comment>
<organism evidence="8 9">
    <name type="scientific">Streptosporangium oxazolinicum</name>
    <dbReference type="NCBI Taxonomy" id="909287"/>
    <lineage>
        <taxon>Bacteria</taxon>
        <taxon>Bacillati</taxon>
        <taxon>Actinomycetota</taxon>
        <taxon>Actinomycetes</taxon>
        <taxon>Streptosporangiales</taxon>
        <taxon>Streptosporangiaceae</taxon>
        <taxon>Streptosporangium</taxon>
    </lineage>
</organism>
<keyword evidence="5 6" id="KW-0472">Membrane</keyword>
<keyword evidence="3 6" id="KW-0812">Transmembrane</keyword>
<evidence type="ECO:0000256" key="3">
    <source>
        <dbReference type="ARBA" id="ARBA00022692"/>
    </source>
</evidence>
<proteinExistence type="inferred from homology"/>
<gene>
    <name evidence="8" type="ORF">GCM10022252_40230</name>
</gene>
<feature type="transmembrane region" description="Helical" evidence="6">
    <location>
        <begin position="72"/>
        <end position="92"/>
    </location>
</feature>
<feature type="transmembrane region" description="Helical" evidence="6">
    <location>
        <begin position="180"/>
        <end position="198"/>
    </location>
</feature>
<dbReference type="Pfam" id="PF01925">
    <property type="entry name" value="TauE"/>
    <property type="match status" value="1"/>
</dbReference>
<feature type="transmembrane region" description="Helical" evidence="6">
    <location>
        <begin position="42"/>
        <end position="60"/>
    </location>
</feature>
<evidence type="ECO:0000256" key="7">
    <source>
        <dbReference type="SAM" id="MobiDB-lite"/>
    </source>
</evidence>
<keyword evidence="6" id="KW-1003">Cell membrane</keyword>
<evidence type="ECO:0000313" key="8">
    <source>
        <dbReference type="EMBL" id="GAA4195016.1"/>
    </source>
</evidence>
<protein>
    <recommendedName>
        <fullName evidence="6">Probable membrane transporter protein</fullName>
    </recommendedName>
</protein>